<evidence type="ECO:0000313" key="3">
    <source>
        <dbReference type="Proteomes" id="UP001302949"/>
    </source>
</evidence>
<keyword evidence="1" id="KW-0472">Membrane</keyword>
<reference evidence="2 3" key="1">
    <citation type="submission" date="2023-12" db="EMBL/GenBank/DDBJ databases">
        <title>Novel species of the genus Arcicella isolated from rivers.</title>
        <authorList>
            <person name="Lu H."/>
        </authorList>
    </citation>
    <scope>NUCLEOTIDE SEQUENCE [LARGE SCALE GENOMIC DNA]</scope>
    <source>
        <strain evidence="2 3">KCTC 23307</strain>
    </source>
</reference>
<dbReference type="RefSeq" id="WP_323295852.1">
    <property type="nucleotide sequence ID" value="NZ_JAYFUM010000006.1"/>
</dbReference>
<proteinExistence type="predicted"/>
<feature type="transmembrane region" description="Helical" evidence="1">
    <location>
        <begin position="12"/>
        <end position="33"/>
    </location>
</feature>
<organism evidence="2 3">
    <name type="scientific">Arcicella rigui</name>
    <dbReference type="NCBI Taxonomy" id="797020"/>
    <lineage>
        <taxon>Bacteria</taxon>
        <taxon>Pseudomonadati</taxon>
        <taxon>Bacteroidota</taxon>
        <taxon>Cytophagia</taxon>
        <taxon>Cytophagales</taxon>
        <taxon>Flectobacillaceae</taxon>
        <taxon>Arcicella</taxon>
    </lineage>
</organism>
<dbReference type="Proteomes" id="UP001302949">
    <property type="component" value="Unassembled WGS sequence"/>
</dbReference>
<comment type="caution">
    <text evidence="2">The sequence shown here is derived from an EMBL/GenBank/DDBJ whole genome shotgun (WGS) entry which is preliminary data.</text>
</comment>
<keyword evidence="3" id="KW-1185">Reference proteome</keyword>
<keyword evidence="1" id="KW-1133">Transmembrane helix</keyword>
<evidence type="ECO:0000256" key="1">
    <source>
        <dbReference type="SAM" id="Phobius"/>
    </source>
</evidence>
<gene>
    <name evidence="2" type="ORF">VB248_06065</name>
</gene>
<name>A0ABU5Q771_9BACT</name>
<protein>
    <submittedName>
        <fullName evidence="2">Uncharacterized protein</fullName>
    </submittedName>
</protein>
<accession>A0ABU5Q771</accession>
<keyword evidence="1" id="KW-0812">Transmembrane</keyword>
<evidence type="ECO:0000313" key="2">
    <source>
        <dbReference type="EMBL" id="MEA5138685.1"/>
    </source>
</evidence>
<dbReference type="EMBL" id="JAYFUM010000006">
    <property type="protein sequence ID" value="MEA5138685.1"/>
    <property type="molecule type" value="Genomic_DNA"/>
</dbReference>
<sequence>MKTRITSFSTRFIGLFPIVVIVLITALGNPDLFKKKQQNNWLKAQKYSLNSQSKTIR</sequence>